<dbReference type="Proteomes" id="UP000053105">
    <property type="component" value="Unassembled WGS sequence"/>
</dbReference>
<evidence type="ECO:0000313" key="11">
    <source>
        <dbReference type="Proteomes" id="UP000053105"/>
    </source>
</evidence>
<keyword evidence="3" id="KW-0509">mRNA transport</keyword>
<feature type="coiled-coil region" evidence="8">
    <location>
        <begin position="880"/>
        <end position="981"/>
    </location>
</feature>
<keyword evidence="5" id="KW-0811">Translocation</keyword>
<dbReference type="InterPro" id="IPR037700">
    <property type="entry name" value="NUP88/NUP82"/>
</dbReference>
<keyword evidence="4" id="KW-0653">Protein transport</keyword>
<keyword evidence="6" id="KW-0906">Nuclear pore complex</keyword>
<dbReference type="GO" id="GO:0000056">
    <property type="term" value="P:ribosomal small subunit export from nucleus"/>
    <property type="evidence" value="ECO:0007669"/>
    <property type="project" value="InterPro"/>
</dbReference>
<dbReference type="PANTHER" id="PTHR13257">
    <property type="entry name" value="NUCLEOPORIN NUP84-RELATED"/>
    <property type="match status" value="1"/>
</dbReference>
<dbReference type="EMBL" id="KQ435762">
    <property type="protein sequence ID" value="KOX75540.1"/>
    <property type="molecule type" value="Genomic_DNA"/>
</dbReference>
<dbReference type="GO" id="GO:0017056">
    <property type="term" value="F:structural constituent of nuclear pore"/>
    <property type="evidence" value="ECO:0007669"/>
    <property type="project" value="InterPro"/>
</dbReference>
<reference evidence="10 11" key="1">
    <citation type="submission" date="2015-07" db="EMBL/GenBank/DDBJ databases">
        <title>The genome of Melipona quadrifasciata.</title>
        <authorList>
            <person name="Pan H."/>
            <person name="Kapheim K."/>
        </authorList>
    </citation>
    <scope>NUCLEOTIDE SEQUENCE [LARGE SCALE GENOMIC DNA]</scope>
    <source>
        <strain evidence="10">0111107301</strain>
        <tissue evidence="10">Whole body</tissue>
    </source>
</reference>
<evidence type="ECO:0000256" key="4">
    <source>
        <dbReference type="ARBA" id="ARBA00022927"/>
    </source>
</evidence>
<dbReference type="GO" id="GO:0005643">
    <property type="term" value="C:nuclear pore"/>
    <property type="evidence" value="ECO:0007669"/>
    <property type="project" value="UniProtKB-SubCell"/>
</dbReference>
<gene>
    <name evidence="10" type="ORF">WN51_12284</name>
</gene>
<organism evidence="10 11">
    <name type="scientific">Melipona quadrifasciata</name>
    <dbReference type="NCBI Taxonomy" id="166423"/>
    <lineage>
        <taxon>Eukaryota</taxon>
        <taxon>Metazoa</taxon>
        <taxon>Ecdysozoa</taxon>
        <taxon>Arthropoda</taxon>
        <taxon>Hexapoda</taxon>
        <taxon>Insecta</taxon>
        <taxon>Pterygota</taxon>
        <taxon>Neoptera</taxon>
        <taxon>Endopterygota</taxon>
        <taxon>Hymenoptera</taxon>
        <taxon>Apocrita</taxon>
        <taxon>Aculeata</taxon>
        <taxon>Apoidea</taxon>
        <taxon>Anthophila</taxon>
        <taxon>Apidae</taxon>
        <taxon>Melipona</taxon>
    </lineage>
</organism>
<keyword evidence="2" id="KW-0813">Transport</keyword>
<sequence length="1030" mass="117722">MRRPIFKGNYLYDGGVEAVEGILVLSKGVGVREKAIVLRFVSESLPRLISGADGSDSQTLIPQILEDRNFIAFAASDEKLIDTKVVGNEIDIERDHEERREEKRREEEEWKDGGVWSGSEEERRLLGSADGRVDDACLGSDGGWMVVVVVVAAVVVVAGSSRNAQRRRYTARPRPRIPQLRVSNTDSKSLRAYRSPTLSKAVCGTPLGWRPRIPQIRVSNTRLAQAASGCAPSVDVLPIFDVKQQSVRNPARMGANSLKLRPTDIPIFEVKNLLINETGTQLALWGNLGLVLMELPKRWGKDGMFQGGKEEILCIYAHLHKVDDCRLCTFTSQLLKAKQRLLESRRILRFQIDVGEFRKRDNDGDGGRARAVKRRKGQREIRDRFFSPRDLLPEKEKMKAGEFTYLSFAFRPTRPTEMGFDFVPTKEKEETNMNKYASNTDEQKFVYRTASDTLDLPVVYNETVDVRKARWHPGSTNDSHLLVLTCENTFRLYECEVGNRPKFIKSWKVGRVPFSSPSKIPDFTSLGDTAVDFDFATPTLRKPETFVGKDINKDNVVDWNQIEWPILVLRGSGEVLIVRGNILHDVHENPVVSGSLSMYPPADDNYGIDSCSIMCLQTTPPIVVVAMCTGKIYHAILLKEEARNDDNNDKRTWSQYGSTCSLHMPEEALYVYECVEIELGLFFADDDEKYNCPIHLRADKGNKSRYFCSHNAGIHMITLPMVSQLEEYINAPKENDDARLPSLLNQSNSQYLICRRTKHTEVNEATPILGFGLLQEPCVLVALLHTGDIVARSVIDLYYFPKIELPELIIDKKEKMNKETFDVYIKKLLKRETSQPLIKIGSRSVSPRECLQLLYHATDIFRKEHFVKHDTVREEIGKKMRALKVMKTQLLKELDALLETKKELHQTAERLAERYEDIKDEQEKLAQRAKEVLRLVNYKEPSITPIERAEAEELKKMETKIKRMKIRLLELKKKSEQTESIEHNESIERKREIVFRGDQENAIKKNLRQMAKDIKVLIAEVKKLEEEVSI</sequence>
<accession>A0A0M9A1Q9</accession>
<feature type="compositionally biased region" description="Basic and acidic residues" evidence="9">
    <location>
        <begin position="95"/>
        <end position="112"/>
    </location>
</feature>
<evidence type="ECO:0000256" key="3">
    <source>
        <dbReference type="ARBA" id="ARBA00022816"/>
    </source>
</evidence>
<dbReference type="GO" id="GO:0006406">
    <property type="term" value="P:mRNA export from nucleus"/>
    <property type="evidence" value="ECO:0007669"/>
    <property type="project" value="TreeGrafter"/>
</dbReference>
<evidence type="ECO:0000256" key="5">
    <source>
        <dbReference type="ARBA" id="ARBA00023010"/>
    </source>
</evidence>
<proteinExistence type="predicted"/>
<evidence type="ECO:0000313" key="10">
    <source>
        <dbReference type="EMBL" id="KOX75540.1"/>
    </source>
</evidence>
<feature type="region of interest" description="Disordered" evidence="9">
    <location>
        <begin position="95"/>
        <end position="114"/>
    </location>
</feature>
<comment type="subcellular location">
    <subcellularLocation>
        <location evidence="1">Nucleus</location>
        <location evidence="1">Nuclear pore complex</location>
    </subcellularLocation>
</comment>
<dbReference type="STRING" id="166423.A0A0M9A1Q9"/>
<evidence type="ECO:0000256" key="8">
    <source>
        <dbReference type="SAM" id="Coils"/>
    </source>
</evidence>
<evidence type="ECO:0000256" key="1">
    <source>
        <dbReference type="ARBA" id="ARBA00004567"/>
    </source>
</evidence>
<dbReference type="InterPro" id="IPR019321">
    <property type="entry name" value="Nucleoporin_Nup88"/>
</dbReference>
<evidence type="ECO:0000256" key="9">
    <source>
        <dbReference type="SAM" id="MobiDB-lite"/>
    </source>
</evidence>
<dbReference type="AlphaFoldDB" id="A0A0M9A1Q9"/>
<dbReference type="PANTHER" id="PTHR13257:SF0">
    <property type="entry name" value="NUCLEAR PORE COMPLEX PROTEIN NUP88"/>
    <property type="match status" value="1"/>
</dbReference>
<dbReference type="GO" id="GO:0006606">
    <property type="term" value="P:protein import into nucleus"/>
    <property type="evidence" value="ECO:0007669"/>
    <property type="project" value="TreeGrafter"/>
</dbReference>
<keyword evidence="7" id="KW-0539">Nucleus</keyword>
<dbReference type="GO" id="GO:0000055">
    <property type="term" value="P:ribosomal large subunit export from nucleus"/>
    <property type="evidence" value="ECO:0007669"/>
    <property type="project" value="InterPro"/>
</dbReference>
<evidence type="ECO:0000256" key="2">
    <source>
        <dbReference type="ARBA" id="ARBA00022448"/>
    </source>
</evidence>
<dbReference type="OrthoDB" id="341482at2759"/>
<keyword evidence="11" id="KW-1185">Reference proteome</keyword>
<evidence type="ECO:0000256" key="6">
    <source>
        <dbReference type="ARBA" id="ARBA00023132"/>
    </source>
</evidence>
<keyword evidence="8" id="KW-0175">Coiled coil</keyword>
<evidence type="ECO:0000256" key="7">
    <source>
        <dbReference type="ARBA" id="ARBA00023242"/>
    </source>
</evidence>
<name>A0A0M9A1Q9_9HYME</name>
<protein>
    <submittedName>
        <fullName evidence="10">Nuclear pore complex protein Nup88</fullName>
    </submittedName>
</protein>
<dbReference type="Pfam" id="PF10168">
    <property type="entry name" value="Nup88"/>
    <property type="match status" value="2"/>
</dbReference>